<dbReference type="Proteomes" id="UP000265520">
    <property type="component" value="Unassembled WGS sequence"/>
</dbReference>
<feature type="non-terminal residue" evidence="2">
    <location>
        <position position="1"/>
    </location>
</feature>
<feature type="region of interest" description="Disordered" evidence="1">
    <location>
        <begin position="1"/>
        <end position="23"/>
    </location>
</feature>
<sequence length="92" mass="9827">ASFDRFDRNITEAEKGARSKEGSGVAKEELIRIGLTKPVPLKEGEECATKTRTVAKSGVPTASENTAGDPGCAEDVRVGDVVLKLRKRVEQA</sequence>
<feature type="compositionally biased region" description="Polar residues" evidence="1">
    <location>
        <begin position="52"/>
        <end position="66"/>
    </location>
</feature>
<keyword evidence="3" id="KW-1185">Reference proteome</keyword>
<protein>
    <submittedName>
        <fullName evidence="2">Uncharacterized protein</fullName>
    </submittedName>
</protein>
<dbReference type="AlphaFoldDB" id="A0A392T775"/>
<evidence type="ECO:0000313" key="2">
    <source>
        <dbReference type="EMBL" id="MCI56879.1"/>
    </source>
</evidence>
<reference evidence="2 3" key="1">
    <citation type="journal article" date="2018" name="Front. Plant Sci.">
        <title>Red Clover (Trifolium pratense) and Zigzag Clover (T. medium) - A Picture of Genomic Similarities and Differences.</title>
        <authorList>
            <person name="Dluhosova J."/>
            <person name="Istvanek J."/>
            <person name="Nedelnik J."/>
            <person name="Repkova J."/>
        </authorList>
    </citation>
    <scope>NUCLEOTIDE SEQUENCE [LARGE SCALE GENOMIC DNA]</scope>
    <source>
        <strain evidence="3">cv. 10/8</strain>
        <tissue evidence="2">Leaf</tissue>
    </source>
</reference>
<name>A0A392T775_9FABA</name>
<dbReference type="EMBL" id="LXQA010519885">
    <property type="protein sequence ID" value="MCI56879.1"/>
    <property type="molecule type" value="Genomic_DNA"/>
</dbReference>
<evidence type="ECO:0000256" key="1">
    <source>
        <dbReference type="SAM" id="MobiDB-lite"/>
    </source>
</evidence>
<organism evidence="2 3">
    <name type="scientific">Trifolium medium</name>
    <dbReference type="NCBI Taxonomy" id="97028"/>
    <lineage>
        <taxon>Eukaryota</taxon>
        <taxon>Viridiplantae</taxon>
        <taxon>Streptophyta</taxon>
        <taxon>Embryophyta</taxon>
        <taxon>Tracheophyta</taxon>
        <taxon>Spermatophyta</taxon>
        <taxon>Magnoliopsida</taxon>
        <taxon>eudicotyledons</taxon>
        <taxon>Gunneridae</taxon>
        <taxon>Pentapetalae</taxon>
        <taxon>rosids</taxon>
        <taxon>fabids</taxon>
        <taxon>Fabales</taxon>
        <taxon>Fabaceae</taxon>
        <taxon>Papilionoideae</taxon>
        <taxon>50 kb inversion clade</taxon>
        <taxon>NPAAA clade</taxon>
        <taxon>Hologalegina</taxon>
        <taxon>IRL clade</taxon>
        <taxon>Trifolieae</taxon>
        <taxon>Trifolium</taxon>
    </lineage>
</organism>
<feature type="non-terminal residue" evidence="2">
    <location>
        <position position="92"/>
    </location>
</feature>
<comment type="caution">
    <text evidence="2">The sequence shown here is derived from an EMBL/GenBank/DDBJ whole genome shotgun (WGS) entry which is preliminary data.</text>
</comment>
<evidence type="ECO:0000313" key="3">
    <source>
        <dbReference type="Proteomes" id="UP000265520"/>
    </source>
</evidence>
<accession>A0A392T775</accession>
<feature type="region of interest" description="Disordered" evidence="1">
    <location>
        <begin position="52"/>
        <end position="73"/>
    </location>
</feature>
<proteinExistence type="predicted"/>